<dbReference type="InterPro" id="IPR044593">
    <property type="entry name" value="FLZ8/MARD1"/>
</dbReference>
<feature type="compositionally biased region" description="Gly residues" evidence="1">
    <location>
        <begin position="64"/>
        <end position="73"/>
    </location>
</feature>
<accession>A0A811NMZ8</accession>
<protein>
    <submittedName>
        <fullName evidence="2">Uncharacterized protein</fullName>
    </submittedName>
</protein>
<gene>
    <name evidence="2" type="ORF">NCGR_LOCUS18366</name>
</gene>
<proteinExistence type="predicted"/>
<evidence type="ECO:0000313" key="3">
    <source>
        <dbReference type="Proteomes" id="UP000604825"/>
    </source>
</evidence>
<comment type="caution">
    <text evidence="2">The sequence shown here is derived from an EMBL/GenBank/DDBJ whole genome shotgun (WGS) entry which is preliminary data.</text>
</comment>
<dbReference type="PANTHER" id="PTHR46443">
    <property type="entry name" value="FCS-LIKE ZINC FINGER 8"/>
    <property type="match status" value="1"/>
</dbReference>
<feature type="region of interest" description="Disordered" evidence="1">
    <location>
        <begin position="109"/>
        <end position="137"/>
    </location>
</feature>
<evidence type="ECO:0000313" key="2">
    <source>
        <dbReference type="EMBL" id="CAD6226599.1"/>
    </source>
</evidence>
<feature type="region of interest" description="Disordered" evidence="1">
    <location>
        <begin position="1"/>
        <end position="31"/>
    </location>
</feature>
<dbReference type="EMBL" id="CAJGYO010000004">
    <property type="protein sequence ID" value="CAD6226599.1"/>
    <property type="molecule type" value="Genomic_DNA"/>
</dbReference>
<sequence length="236" mass="23853">MGCGGDPPAPSRPTPKVTEGGTGTGRAASRLLSTRSFPSLFTDSAMSAASVAELSRNAPCSSGGRNGSARSGGIGGSAAAAGLAGVLVAEEEADRGSCKNSRRVLLGMRLRVQLPPPPSGKGPSGGGGGDLPGSPIEFGVKNRDAQLALLSPVQRSPLSSAAARLARRSEVEELAREDYTCVIARGPNPKMTHIFEDRVVESRADAGAGGGGADACCFLSSSCFVCNKDAALLLKR</sequence>
<reference evidence="2" key="1">
    <citation type="submission" date="2020-10" db="EMBL/GenBank/DDBJ databases">
        <authorList>
            <person name="Han B."/>
            <person name="Lu T."/>
            <person name="Zhao Q."/>
            <person name="Huang X."/>
            <person name="Zhao Y."/>
        </authorList>
    </citation>
    <scope>NUCLEOTIDE SEQUENCE</scope>
</reference>
<dbReference type="PANTHER" id="PTHR46443:SF6">
    <property type="entry name" value="OS07G0175300 PROTEIN"/>
    <property type="match status" value="1"/>
</dbReference>
<feature type="compositionally biased region" description="Gly residues" evidence="1">
    <location>
        <begin position="122"/>
        <end position="131"/>
    </location>
</feature>
<dbReference type="Proteomes" id="UP000604825">
    <property type="component" value="Unassembled WGS sequence"/>
</dbReference>
<organism evidence="2 3">
    <name type="scientific">Miscanthus lutarioriparius</name>
    <dbReference type="NCBI Taxonomy" id="422564"/>
    <lineage>
        <taxon>Eukaryota</taxon>
        <taxon>Viridiplantae</taxon>
        <taxon>Streptophyta</taxon>
        <taxon>Embryophyta</taxon>
        <taxon>Tracheophyta</taxon>
        <taxon>Spermatophyta</taxon>
        <taxon>Magnoliopsida</taxon>
        <taxon>Liliopsida</taxon>
        <taxon>Poales</taxon>
        <taxon>Poaceae</taxon>
        <taxon>PACMAD clade</taxon>
        <taxon>Panicoideae</taxon>
        <taxon>Andropogonodae</taxon>
        <taxon>Andropogoneae</taxon>
        <taxon>Saccharinae</taxon>
        <taxon>Miscanthus</taxon>
    </lineage>
</organism>
<evidence type="ECO:0000256" key="1">
    <source>
        <dbReference type="SAM" id="MobiDB-lite"/>
    </source>
</evidence>
<dbReference type="AlphaFoldDB" id="A0A811NMZ8"/>
<keyword evidence="3" id="KW-1185">Reference proteome</keyword>
<feature type="region of interest" description="Disordered" evidence="1">
    <location>
        <begin position="51"/>
        <end position="73"/>
    </location>
</feature>
<dbReference type="OrthoDB" id="696746at2759"/>
<name>A0A811NMZ8_9POAL</name>